<name>U9TVQ8_RHIID</name>
<accession>U9TVQ8</accession>
<dbReference type="EMBL" id="KI285191">
    <property type="protein sequence ID" value="ESA12190.1"/>
    <property type="molecule type" value="Genomic_DNA"/>
</dbReference>
<evidence type="ECO:0000313" key="2">
    <source>
        <dbReference type="EMBL" id="ESA12190.1"/>
    </source>
</evidence>
<dbReference type="HOGENOM" id="CLU_1131346_0_0_1"/>
<evidence type="ECO:0000256" key="1">
    <source>
        <dbReference type="SAM" id="MobiDB-lite"/>
    </source>
</evidence>
<feature type="non-terminal residue" evidence="2">
    <location>
        <position position="246"/>
    </location>
</feature>
<proteinExistence type="predicted"/>
<feature type="region of interest" description="Disordered" evidence="1">
    <location>
        <begin position="1"/>
        <end position="24"/>
    </location>
</feature>
<sequence length="246" mass="27369">MNGQQSQSRDNRAGEKGIHPPNKNITTTLAQGLLDLDPKSLLNIDLDSIFNPNVTTLQAQGKNDDLDFESYPINPLGVEETYNSPSGSNAIFEAQLNGSEVGYRIPRGNWLPSWTQIQSGNTLYSSETEYGTNLAFPTKFNAQLNNQNRNGMNFSSPYGLIEAQQSLSNQPFQQQSQNDAQPIVEYSSTWLDDSVQKATDGTHGSVSRPAEIRGSSTFRANDYKKEKFEPEIAKLFLSLLEQRKVK</sequence>
<dbReference type="AlphaFoldDB" id="U9TVQ8"/>
<organism evidence="2">
    <name type="scientific">Rhizophagus irregularis (strain DAOM 181602 / DAOM 197198 / MUCL 43194)</name>
    <name type="common">Arbuscular mycorrhizal fungus</name>
    <name type="synonym">Glomus intraradices</name>
    <dbReference type="NCBI Taxonomy" id="747089"/>
    <lineage>
        <taxon>Eukaryota</taxon>
        <taxon>Fungi</taxon>
        <taxon>Fungi incertae sedis</taxon>
        <taxon>Mucoromycota</taxon>
        <taxon>Glomeromycotina</taxon>
        <taxon>Glomeromycetes</taxon>
        <taxon>Glomerales</taxon>
        <taxon>Glomeraceae</taxon>
        <taxon>Rhizophagus</taxon>
    </lineage>
</organism>
<protein>
    <submittedName>
        <fullName evidence="2">Uncharacterized protein</fullName>
    </submittedName>
</protein>
<gene>
    <name evidence="2" type="ORF">GLOINDRAFT_27427</name>
</gene>
<feature type="compositionally biased region" description="Basic and acidic residues" evidence="1">
    <location>
        <begin position="9"/>
        <end position="18"/>
    </location>
</feature>
<reference evidence="2" key="1">
    <citation type="submission" date="2013-07" db="EMBL/GenBank/DDBJ databases">
        <title>The genome of an arbuscular mycorrhizal fungus provides insights into the evolution of the oldest plant symbiosis.</title>
        <authorList>
            <consortium name="DOE Joint Genome Institute"/>
            <person name="Tisserant E."/>
            <person name="Malbreil M."/>
            <person name="Kuo A."/>
            <person name="Kohler A."/>
            <person name="Symeonidi A."/>
            <person name="Balestrini R."/>
            <person name="Charron P."/>
            <person name="Duensing N."/>
            <person name="Frei-dit-Frey N."/>
            <person name="Gianinazzi-Pearson V."/>
            <person name="Gilbert B."/>
            <person name="Handa Y."/>
            <person name="Hijri M."/>
            <person name="Kaul R."/>
            <person name="Kawaguchi M."/>
            <person name="Krajinski F."/>
            <person name="Lammers P."/>
            <person name="Lapierre D."/>
            <person name="Masclaux F.G."/>
            <person name="Murat C."/>
            <person name="Morin E."/>
            <person name="Ndikumana S."/>
            <person name="Pagni M."/>
            <person name="Petitpierre D."/>
            <person name="Requena N."/>
            <person name="Rosikiewicz P."/>
            <person name="Riley R."/>
            <person name="Saito K."/>
            <person name="San Clemente H."/>
            <person name="Shapiro H."/>
            <person name="van Tuinen D."/>
            <person name="Becard G."/>
            <person name="Bonfante P."/>
            <person name="Paszkowski U."/>
            <person name="Shachar-Hill Y."/>
            <person name="Young J.P."/>
            <person name="Sanders I.R."/>
            <person name="Henrissat B."/>
            <person name="Rensing S.A."/>
            <person name="Grigoriev I.V."/>
            <person name="Corradi N."/>
            <person name="Roux C."/>
            <person name="Martin F."/>
        </authorList>
    </citation>
    <scope>NUCLEOTIDE SEQUENCE</scope>
    <source>
        <strain evidence="2">DAOM 197198</strain>
    </source>
</reference>